<protein>
    <recommendedName>
        <fullName evidence="3">NAD(P)-dependent oxidoreductase</fullName>
    </recommendedName>
</protein>
<dbReference type="InterPro" id="IPR036291">
    <property type="entry name" value="NAD(P)-bd_dom_sf"/>
</dbReference>
<proteinExistence type="predicted"/>
<gene>
    <name evidence="1" type="ORF">WAK64_05540</name>
</gene>
<evidence type="ECO:0000313" key="2">
    <source>
        <dbReference type="Proteomes" id="UP001312865"/>
    </source>
</evidence>
<organism evidence="1 2">
    <name type="scientific">Bacillus spongiae</name>
    <dbReference type="NCBI Taxonomy" id="2683610"/>
    <lineage>
        <taxon>Bacteria</taxon>
        <taxon>Bacillati</taxon>
        <taxon>Bacillota</taxon>
        <taxon>Bacilli</taxon>
        <taxon>Bacillales</taxon>
        <taxon>Bacillaceae</taxon>
        <taxon>Bacillus</taxon>
    </lineage>
</organism>
<dbReference type="RefSeq" id="WP_336585947.1">
    <property type="nucleotide sequence ID" value="NZ_JBBAXC010000003.1"/>
</dbReference>
<name>A0ABU8HB30_9BACI</name>
<dbReference type="EMBL" id="JBBAXC010000003">
    <property type="protein sequence ID" value="MEI5906518.1"/>
    <property type="molecule type" value="Genomic_DNA"/>
</dbReference>
<sequence length="250" mass="29300">MNRVIVFAAQQFLGFELCKSLLEYGYEVEGFDEGEQGEKWLEIGRNANVNYAAYPFQQKEEKITHMVFPYFDYEEGHHESLTKEIKGIEPMEDIHFHFLFSTHMLSKRYKEEHIDLTKVIEKLNIKNKTSIIYLPTVYGPSQPANYLYASILNNNHEEISIEGLRDDPEDVLFVRDVANTFVHQLDKEGVYLYVSNKEKEWERGISELTDIDVQLSPLNFIRSYVQQKEVIPSSISIKEGLRLQEKSYQD</sequence>
<accession>A0ABU8HB30</accession>
<reference evidence="1 2" key="1">
    <citation type="journal article" date="2018" name="J. Microbiol.">
        <title>Bacillus spongiae sp. nov., isolated from sponge of Jeju Island.</title>
        <authorList>
            <person name="Lee G.E."/>
            <person name="Im W.T."/>
            <person name="Park J.S."/>
        </authorList>
    </citation>
    <scope>NUCLEOTIDE SEQUENCE [LARGE SCALE GENOMIC DNA]</scope>
    <source>
        <strain evidence="1 2">135PIL107-10</strain>
    </source>
</reference>
<keyword evidence="2" id="KW-1185">Reference proteome</keyword>
<dbReference type="Proteomes" id="UP001312865">
    <property type="component" value="Unassembled WGS sequence"/>
</dbReference>
<evidence type="ECO:0008006" key="3">
    <source>
        <dbReference type="Google" id="ProtNLM"/>
    </source>
</evidence>
<comment type="caution">
    <text evidence="1">The sequence shown here is derived from an EMBL/GenBank/DDBJ whole genome shotgun (WGS) entry which is preliminary data.</text>
</comment>
<evidence type="ECO:0000313" key="1">
    <source>
        <dbReference type="EMBL" id="MEI5906518.1"/>
    </source>
</evidence>
<dbReference type="SUPFAM" id="SSF51735">
    <property type="entry name" value="NAD(P)-binding Rossmann-fold domains"/>
    <property type="match status" value="1"/>
</dbReference>